<evidence type="ECO:0000256" key="5">
    <source>
        <dbReference type="ARBA" id="ARBA00023163"/>
    </source>
</evidence>
<dbReference type="GO" id="GO:0003677">
    <property type="term" value="F:DNA binding"/>
    <property type="evidence" value="ECO:0007669"/>
    <property type="project" value="UniProtKB-KW"/>
</dbReference>
<dbReference type="InterPro" id="IPR011006">
    <property type="entry name" value="CheY-like_superfamily"/>
</dbReference>
<dbReference type="Gene3D" id="1.10.3210.10">
    <property type="entry name" value="Hypothetical protein af1432"/>
    <property type="match status" value="1"/>
</dbReference>
<dbReference type="Gene3D" id="3.40.50.2300">
    <property type="match status" value="1"/>
</dbReference>
<dbReference type="InterPro" id="IPR003607">
    <property type="entry name" value="HD/PDEase_dom"/>
</dbReference>
<sequence>MSNLSKPSWPNSTATPDHGKGIFTVKKGISMFNKTPGILIVDDMPSNLQVLGQILKSQKYIIMVASNGQTALNMVVDRKPDLILLDIMMPEMDGFEVCRRLKSSDATKSIPIIFLTAKTDSEDVLKGFEMGAVDYITKPFNAAELLSRVRTHIELRMLQTNLESAVDSRTKELHSALDKLKIMHSTLQGTYLEIINRLALAAEYRDNETGQHVLRMSHFSSLLARAAGFDENYCHNLLHASSMHDVGKIGIPDSILLKPGKLTSEEFEIMKSHTIIGGELLSGIDSDVCHLARAIALTHHEKWNGKGYPNALSGKKIPMEGRIVAVADVFDALTSVRPYKKAWETDDAIALLKKEKGEHFDPYLVDLFIDNLPGILEIKHEFVEDEELTDTAEPEGDQS</sequence>
<reference evidence="9 10" key="1">
    <citation type="submission" date="2017-03" db="EMBL/GenBank/DDBJ databases">
        <authorList>
            <person name="Afonso C.L."/>
            <person name="Miller P.J."/>
            <person name="Scott M.A."/>
            <person name="Spackman E."/>
            <person name="Goraichik I."/>
            <person name="Dimitrov K.M."/>
            <person name="Suarez D.L."/>
            <person name="Swayne D.E."/>
        </authorList>
    </citation>
    <scope>NUCLEOTIDE SEQUENCE [LARGE SCALE GENOMIC DNA]</scope>
    <source>
        <strain evidence="9">PRJEB14757</strain>
    </source>
</reference>
<organism evidence="9 10">
    <name type="scientific">Desulfamplus magnetovallimortis</name>
    <dbReference type="NCBI Taxonomy" id="1246637"/>
    <lineage>
        <taxon>Bacteria</taxon>
        <taxon>Pseudomonadati</taxon>
        <taxon>Thermodesulfobacteriota</taxon>
        <taxon>Desulfobacteria</taxon>
        <taxon>Desulfobacterales</taxon>
        <taxon>Desulfobacteraceae</taxon>
        <taxon>Desulfamplus</taxon>
    </lineage>
</organism>
<dbReference type="PANTHER" id="PTHR45228:SF5">
    <property type="entry name" value="CYCLIC DI-GMP PHOSPHODIESTERASE VC_1348-RELATED"/>
    <property type="match status" value="1"/>
</dbReference>
<protein>
    <submittedName>
        <fullName evidence="9">Response regulator receiver</fullName>
    </submittedName>
</protein>
<feature type="domain" description="HD-GYP" evidence="8">
    <location>
        <begin position="187"/>
        <end position="384"/>
    </location>
</feature>
<dbReference type="Pfam" id="PF13487">
    <property type="entry name" value="HD_5"/>
    <property type="match status" value="1"/>
</dbReference>
<evidence type="ECO:0000256" key="2">
    <source>
        <dbReference type="ARBA" id="ARBA00023012"/>
    </source>
</evidence>
<dbReference type="STRING" id="1246637.MTBBW1_300082"/>
<evidence type="ECO:0000256" key="3">
    <source>
        <dbReference type="ARBA" id="ARBA00023015"/>
    </source>
</evidence>
<dbReference type="InterPro" id="IPR001789">
    <property type="entry name" value="Sig_transdc_resp-reg_receiver"/>
</dbReference>
<keyword evidence="4" id="KW-0238">DNA-binding</keyword>
<feature type="modified residue" description="4-aspartylphosphate" evidence="6">
    <location>
        <position position="86"/>
    </location>
</feature>
<evidence type="ECO:0000256" key="1">
    <source>
        <dbReference type="ARBA" id="ARBA00022553"/>
    </source>
</evidence>
<keyword evidence="1 6" id="KW-0597">Phosphoprotein</keyword>
<keyword evidence="2" id="KW-0902">Two-component regulatory system</keyword>
<dbReference type="CDD" id="cd19920">
    <property type="entry name" value="REC_PA4781-like"/>
    <property type="match status" value="1"/>
</dbReference>
<dbReference type="EMBL" id="FWEV01000224">
    <property type="protein sequence ID" value="SLM31351.1"/>
    <property type="molecule type" value="Genomic_DNA"/>
</dbReference>
<dbReference type="SMART" id="SM00471">
    <property type="entry name" value="HDc"/>
    <property type="match status" value="1"/>
</dbReference>
<keyword evidence="5" id="KW-0804">Transcription</keyword>
<dbReference type="Proteomes" id="UP000191931">
    <property type="component" value="Unassembled WGS sequence"/>
</dbReference>
<gene>
    <name evidence="9" type="ORF">MTBBW1_300082</name>
</gene>
<accession>A0A1W1HFQ8</accession>
<feature type="domain" description="Response regulatory" evidence="7">
    <location>
        <begin position="37"/>
        <end position="153"/>
    </location>
</feature>
<evidence type="ECO:0000313" key="9">
    <source>
        <dbReference type="EMBL" id="SLM31351.1"/>
    </source>
</evidence>
<evidence type="ECO:0000256" key="6">
    <source>
        <dbReference type="PROSITE-ProRule" id="PRU00169"/>
    </source>
</evidence>
<dbReference type="CDD" id="cd00077">
    <property type="entry name" value="HDc"/>
    <property type="match status" value="1"/>
</dbReference>
<evidence type="ECO:0000259" key="7">
    <source>
        <dbReference type="PROSITE" id="PS50110"/>
    </source>
</evidence>
<dbReference type="PANTHER" id="PTHR45228">
    <property type="entry name" value="CYCLIC DI-GMP PHOSPHODIESTERASE TM_0186-RELATED"/>
    <property type="match status" value="1"/>
</dbReference>
<keyword evidence="3" id="KW-0805">Transcription regulation</keyword>
<dbReference type="InterPro" id="IPR052020">
    <property type="entry name" value="Cyclic_di-GMP/3'3'-cGAMP_PDE"/>
</dbReference>
<dbReference type="GO" id="GO:0000160">
    <property type="term" value="P:phosphorelay signal transduction system"/>
    <property type="evidence" value="ECO:0007669"/>
    <property type="project" value="UniProtKB-KW"/>
</dbReference>
<evidence type="ECO:0000259" key="8">
    <source>
        <dbReference type="PROSITE" id="PS51832"/>
    </source>
</evidence>
<dbReference type="InterPro" id="IPR037522">
    <property type="entry name" value="HD_GYP_dom"/>
</dbReference>
<dbReference type="AlphaFoldDB" id="A0A1W1HFQ8"/>
<keyword evidence="10" id="KW-1185">Reference proteome</keyword>
<dbReference type="FunFam" id="3.40.50.2300:FF:000001">
    <property type="entry name" value="DNA-binding response regulator PhoB"/>
    <property type="match status" value="1"/>
</dbReference>
<name>A0A1W1HFQ8_9BACT</name>
<proteinExistence type="predicted"/>
<dbReference type="PROSITE" id="PS50110">
    <property type="entry name" value="RESPONSE_REGULATORY"/>
    <property type="match status" value="1"/>
</dbReference>
<dbReference type="Pfam" id="PF00072">
    <property type="entry name" value="Response_reg"/>
    <property type="match status" value="1"/>
</dbReference>
<dbReference type="RefSeq" id="WP_245809264.1">
    <property type="nucleotide sequence ID" value="NZ_LT828541.1"/>
</dbReference>
<evidence type="ECO:0000256" key="4">
    <source>
        <dbReference type="ARBA" id="ARBA00023125"/>
    </source>
</evidence>
<dbReference type="SMART" id="SM00448">
    <property type="entry name" value="REC"/>
    <property type="match status" value="1"/>
</dbReference>
<dbReference type="PROSITE" id="PS51832">
    <property type="entry name" value="HD_GYP"/>
    <property type="match status" value="1"/>
</dbReference>
<dbReference type="SUPFAM" id="SSF109604">
    <property type="entry name" value="HD-domain/PDEase-like"/>
    <property type="match status" value="1"/>
</dbReference>
<evidence type="ECO:0000313" key="10">
    <source>
        <dbReference type="Proteomes" id="UP000191931"/>
    </source>
</evidence>
<dbReference type="SUPFAM" id="SSF52172">
    <property type="entry name" value="CheY-like"/>
    <property type="match status" value="1"/>
</dbReference>